<evidence type="ECO:0000256" key="3">
    <source>
        <dbReference type="ARBA" id="ARBA00022723"/>
    </source>
</evidence>
<dbReference type="InterPro" id="IPR013749">
    <property type="entry name" value="PM/HMP-P_kinase-1"/>
</dbReference>
<dbReference type="GO" id="GO:0008972">
    <property type="term" value="F:phosphomethylpyrimidine kinase activity"/>
    <property type="evidence" value="ECO:0007669"/>
    <property type="project" value="InterPro"/>
</dbReference>
<dbReference type="InterPro" id="IPR013785">
    <property type="entry name" value="Aldolase_TIM"/>
</dbReference>
<evidence type="ECO:0000256" key="4">
    <source>
        <dbReference type="ARBA" id="ARBA00022741"/>
    </source>
</evidence>
<dbReference type="NCBIfam" id="NF002904">
    <property type="entry name" value="PRK03512.1"/>
    <property type="match status" value="1"/>
</dbReference>
<comment type="similarity">
    <text evidence="13">Belongs to the thiamine-phosphate synthase family.</text>
</comment>
<comment type="catalytic activity">
    <reaction evidence="10 13">
        <text>4-methyl-5-(2-phosphooxyethyl)-thiazole + 4-amino-2-methyl-5-(diphosphooxymethyl)pyrimidine + H(+) = thiamine phosphate + diphosphate</text>
        <dbReference type="Rhea" id="RHEA:22328"/>
        <dbReference type="ChEBI" id="CHEBI:15378"/>
        <dbReference type="ChEBI" id="CHEBI:33019"/>
        <dbReference type="ChEBI" id="CHEBI:37575"/>
        <dbReference type="ChEBI" id="CHEBI:57841"/>
        <dbReference type="ChEBI" id="CHEBI:58296"/>
        <dbReference type="EC" id="2.5.1.3"/>
    </reaction>
</comment>
<feature type="binding site" evidence="13">
    <location>
        <position position="453"/>
    </location>
    <ligand>
        <name>2-[(2R,5Z)-2-carboxy-4-methylthiazol-5(2H)-ylidene]ethyl phosphate</name>
        <dbReference type="ChEBI" id="CHEBI:62899"/>
    </ligand>
</feature>
<evidence type="ECO:0000313" key="17">
    <source>
        <dbReference type="Proteomes" id="UP000245728"/>
    </source>
</evidence>
<dbReference type="SUPFAM" id="SSF53613">
    <property type="entry name" value="Ribokinase-like"/>
    <property type="match status" value="1"/>
</dbReference>
<comment type="catalytic activity">
    <reaction evidence="12 13">
        <text>2-[(2R,5Z)-2-carboxy-4-methylthiazol-5(2H)-ylidene]ethyl phosphate + 4-amino-2-methyl-5-(diphosphooxymethyl)pyrimidine + 2 H(+) = thiamine phosphate + CO2 + diphosphate</text>
        <dbReference type="Rhea" id="RHEA:47844"/>
        <dbReference type="ChEBI" id="CHEBI:15378"/>
        <dbReference type="ChEBI" id="CHEBI:16526"/>
        <dbReference type="ChEBI" id="CHEBI:33019"/>
        <dbReference type="ChEBI" id="CHEBI:37575"/>
        <dbReference type="ChEBI" id="CHEBI:57841"/>
        <dbReference type="ChEBI" id="CHEBI:62899"/>
        <dbReference type="EC" id="2.5.1.3"/>
    </reaction>
</comment>
<evidence type="ECO:0000256" key="9">
    <source>
        <dbReference type="ARBA" id="ARBA00023268"/>
    </source>
</evidence>
<accession>A0A2S2E654</accession>
<reference evidence="16 17" key="1">
    <citation type="submission" date="2018-05" db="EMBL/GenBank/DDBJ databases">
        <title>Salinimonas sp. HMF8227 Genome sequencing and assembly.</title>
        <authorList>
            <person name="Kang H."/>
            <person name="Kang J."/>
            <person name="Cha I."/>
            <person name="Kim H."/>
            <person name="Joh K."/>
        </authorList>
    </citation>
    <scope>NUCLEOTIDE SEQUENCE [LARGE SCALE GENOMIC DNA]</scope>
    <source>
        <strain evidence="16 17">HMF8227</strain>
    </source>
</reference>
<dbReference type="Gene3D" id="3.20.20.70">
    <property type="entry name" value="Aldolase class I"/>
    <property type="match status" value="1"/>
</dbReference>
<keyword evidence="2 13" id="KW-0808">Transferase</keyword>
<keyword evidence="8 13" id="KW-0784">Thiamine biosynthesis</keyword>
<feature type="binding site" evidence="13">
    <location>
        <position position="357"/>
    </location>
    <ligand>
        <name>Mg(2+)</name>
        <dbReference type="ChEBI" id="CHEBI:18420"/>
    </ligand>
</feature>
<dbReference type="GO" id="GO:0004789">
    <property type="term" value="F:thiamine-phosphate diphosphorylase activity"/>
    <property type="evidence" value="ECO:0007669"/>
    <property type="project" value="UniProtKB-UniRule"/>
</dbReference>
<feature type="binding site" evidence="13">
    <location>
        <position position="395"/>
    </location>
    <ligand>
        <name>4-amino-2-methyl-5-(diphosphooxymethyl)pyrimidine</name>
        <dbReference type="ChEBI" id="CHEBI:57841"/>
    </ligand>
</feature>
<proteinExistence type="inferred from homology"/>
<dbReference type="GO" id="GO:0000287">
    <property type="term" value="F:magnesium ion binding"/>
    <property type="evidence" value="ECO:0007669"/>
    <property type="project" value="UniProtKB-UniRule"/>
</dbReference>
<comment type="cofactor">
    <cofactor evidence="13">
        <name>Mg(2+)</name>
        <dbReference type="ChEBI" id="CHEBI:18420"/>
    </cofactor>
    <text evidence="13">Binds 1 Mg(2+) ion per subunit.</text>
</comment>
<comment type="pathway">
    <text evidence="1 13">Cofactor biosynthesis; thiamine diphosphate biosynthesis; thiamine phosphate from 4-amino-2-methyl-5-diphosphomethylpyrimidine and 4-methyl-5-(2-phosphoethyl)-thiazole: step 1/1.</text>
</comment>
<dbReference type="Pfam" id="PF08543">
    <property type="entry name" value="Phos_pyr_kin"/>
    <property type="match status" value="1"/>
</dbReference>
<dbReference type="Gene3D" id="3.40.1190.20">
    <property type="match status" value="1"/>
</dbReference>
<evidence type="ECO:0000256" key="6">
    <source>
        <dbReference type="ARBA" id="ARBA00022840"/>
    </source>
</evidence>
<evidence type="ECO:0000259" key="15">
    <source>
        <dbReference type="Pfam" id="PF08543"/>
    </source>
</evidence>
<dbReference type="GO" id="GO:0008902">
    <property type="term" value="F:hydroxymethylpyrimidine kinase activity"/>
    <property type="evidence" value="ECO:0007669"/>
    <property type="project" value="TreeGrafter"/>
</dbReference>
<dbReference type="EMBL" id="CP029347">
    <property type="protein sequence ID" value="AWL12720.1"/>
    <property type="molecule type" value="Genomic_DNA"/>
</dbReference>
<evidence type="ECO:0000256" key="5">
    <source>
        <dbReference type="ARBA" id="ARBA00022777"/>
    </source>
</evidence>
<dbReference type="GO" id="GO:0009228">
    <property type="term" value="P:thiamine biosynthetic process"/>
    <property type="evidence" value="ECO:0007669"/>
    <property type="project" value="UniProtKB-KW"/>
</dbReference>
<keyword evidence="6" id="KW-0067">ATP-binding</keyword>
<name>A0A2S2E654_9ALTE</name>
<dbReference type="PANTHER" id="PTHR20858">
    <property type="entry name" value="PHOSPHOMETHYLPYRIMIDINE KINASE"/>
    <property type="match status" value="1"/>
</dbReference>
<comment type="function">
    <text evidence="13">Condenses 4-methyl-5-(beta-hydroxyethyl)thiazole monophosphate (THZ-P) and 2-methyl-4-amino-5-hydroxymethyl pyrimidine pyrophosphate (HMP-PP) to form thiamine monophosphate (TMP).</text>
</comment>
<feature type="binding site" evidence="13">
    <location>
        <begin position="324"/>
        <end position="328"/>
    </location>
    <ligand>
        <name>4-amino-2-methyl-5-(diphosphooxymethyl)pyrimidine</name>
        <dbReference type="ChEBI" id="CHEBI:57841"/>
    </ligand>
</feature>
<gene>
    <name evidence="16" type="primary">thiD</name>
    <name evidence="13" type="synonym">thiE</name>
    <name evidence="16" type="ORF">HMF8227_02267</name>
</gene>
<evidence type="ECO:0000256" key="13">
    <source>
        <dbReference type="HAMAP-Rule" id="MF_00097"/>
    </source>
</evidence>
<dbReference type="HAMAP" id="MF_00097">
    <property type="entry name" value="TMP_synthase"/>
    <property type="match status" value="1"/>
</dbReference>
<dbReference type="AlphaFoldDB" id="A0A2S2E654"/>
<feature type="binding site" evidence="13">
    <location>
        <begin position="473"/>
        <end position="474"/>
    </location>
    <ligand>
        <name>2-[(2R,5Z)-2-carboxy-4-methylthiazol-5(2H)-ylidene]ethyl phosphate</name>
        <dbReference type="ChEBI" id="CHEBI:62899"/>
    </ligand>
</feature>
<evidence type="ECO:0000259" key="14">
    <source>
        <dbReference type="Pfam" id="PF02581"/>
    </source>
</evidence>
<evidence type="ECO:0000313" key="16">
    <source>
        <dbReference type="EMBL" id="AWL12720.1"/>
    </source>
</evidence>
<dbReference type="GO" id="GO:0005524">
    <property type="term" value="F:ATP binding"/>
    <property type="evidence" value="ECO:0007669"/>
    <property type="project" value="UniProtKB-KW"/>
</dbReference>
<dbReference type="GO" id="GO:0005829">
    <property type="term" value="C:cytosol"/>
    <property type="evidence" value="ECO:0007669"/>
    <property type="project" value="TreeGrafter"/>
</dbReference>
<dbReference type="EC" id="2.5.1.3" evidence="13"/>
<keyword evidence="4" id="KW-0547">Nucleotide-binding</keyword>
<sequence length="498" mass="53604">MRRPKVLTIAGSDTSAGAGIQADLMTLADFNAEGKTVVTALTAQTPNAVFAVEPVGNRILQEQLSAVKHIALRGIKIGLIVAPAQVAIIANFIRQLRQKTAAELWVVLDPVLNASAGSQLQLPGTLEAIQSQLLPLVDVITPNLDEAEVLTGLRPTAPNDRVQAAMQIQRMGPGSVVIKGGHDTAGHCLDYGLCGQNHYWLQSPRQAVSNSHGTGCRFSSAIAALLARDYPLKDALTLAKAYINHSLALAKDSPEANLPHPGWPENIELFPRALPNALQNPEPLELPPGPGFAPCKTKPLGLYPVVDSVDWITRLIPLAVKTLQIRLKHAGPDELRQQLTEAIALCRENEVQLFINDHWQLAIELDAYGVHLGQEDLLKADLSAIARAGLRLGVSTHGEYEMMLAHSLKPSYMAFGAIFDTKTKDMSGQLQGTERLGRYVRLIKNCPQVAIGGINADNLDSVLATGIESVAVVSAITEAEDVRARVKVFQSRLEGLTC</sequence>
<organism evidence="16 17">
    <name type="scientific">Saliniradius amylolyticus</name>
    <dbReference type="NCBI Taxonomy" id="2183582"/>
    <lineage>
        <taxon>Bacteria</taxon>
        <taxon>Pseudomonadati</taxon>
        <taxon>Pseudomonadota</taxon>
        <taxon>Gammaproteobacteria</taxon>
        <taxon>Alteromonadales</taxon>
        <taxon>Alteromonadaceae</taxon>
        <taxon>Saliniradius</taxon>
    </lineage>
</organism>
<dbReference type="InterPro" id="IPR029056">
    <property type="entry name" value="Ribokinase-like"/>
</dbReference>
<dbReference type="KEGG" id="salh:HMF8227_02267"/>
<evidence type="ECO:0000256" key="12">
    <source>
        <dbReference type="ARBA" id="ARBA00047883"/>
    </source>
</evidence>
<dbReference type="CDD" id="cd00564">
    <property type="entry name" value="TMP_TenI"/>
    <property type="match status" value="1"/>
</dbReference>
<dbReference type="OrthoDB" id="9810880at2"/>
<dbReference type="NCBIfam" id="TIGR00693">
    <property type="entry name" value="thiE"/>
    <property type="match status" value="1"/>
</dbReference>
<feature type="domain" description="Pyridoxamine kinase/Phosphomethylpyrimidine kinase" evidence="15">
    <location>
        <begin position="13"/>
        <end position="248"/>
    </location>
</feature>
<evidence type="ECO:0000256" key="2">
    <source>
        <dbReference type="ARBA" id="ARBA00022679"/>
    </source>
</evidence>
<protein>
    <recommendedName>
        <fullName evidence="13">Thiamine-phosphate synthase</fullName>
        <shortName evidence="13">TP synthase</shortName>
        <shortName evidence="13">TPS</shortName>
        <ecNumber evidence="13">2.5.1.3</ecNumber>
    </recommendedName>
    <alternativeName>
        <fullName evidence="13">Thiamine-phosphate pyrophosphorylase</fullName>
        <shortName evidence="13">TMP pyrophosphorylase</shortName>
        <shortName evidence="13">TMP-PPase</shortName>
    </alternativeName>
</protein>
<keyword evidence="5 16" id="KW-0418">Kinase</keyword>
<dbReference type="GO" id="GO:0009229">
    <property type="term" value="P:thiamine diphosphate biosynthetic process"/>
    <property type="evidence" value="ECO:0007669"/>
    <property type="project" value="UniProtKB-UniRule"/>
</dbReference>
<dbReference type="RefSeq" id="WP_109340268.1">
    <property type="nucleotide sequence ID" value="NZ_CP029347.1"/>
</dbReference>
<keyword evidence="3 13" id="KW-0479">Metal-binding</keyword>
<evidence type="ECO:0000256" key="8">
    <source>
        <dbReference type="ARBA" id="ARBA00022977"/>
    </source>
</evidence>
<dbReference type="Pfam" id="PF02581">
    <property type="entry name" value="TMP-TENI"/>
    <property type="match status" value="1"/>
</dbReference>
<dbReference type="Proteomes" id="UP000245728">
    <property type="component" value="Chromosome"/>
</dbReference>
<evidence type="ECO:0000256" key="7">
    <source>
        <dbReference type="ARBA" id="ARBA00022842"/>
    </source>
</evidence>
<comment type="catalytic activity">
    <reaction evidence="11 13">
        <text>2-(2-carboxy-4-methylthiazol-5-yl)ethyl phosphate + 4-amino-2-methyl-5-(diphosphooxymethyl)pyrimidine + 2 H(+) = thiamine phosphate + CO2 + diphosphate</text>
        <dbReference type="Rhea" id="RHEA:47848"/>
        <dbReference type="ChEBI" id="CHEBI:15378"/>
        <dbReference type="ChEBI" id="CHEBI:16526"/>
        <dbReference type="ChEBI" id="CHEBI:33019"/>
        <dbReference type="ChEBI" id="CHEBI:37575"/>
        <dbReference type="ChEBI" id="CHEBI:57841"/>
        <dbReference type="ChEBI" id="CHEBI:62890"/>
        <dbReference type="EC" id="2.5.1.3"/>
    </reaction>
</comment>
<feature type="binding site" evidence="13">
    <location>
        <position position="356"/>
    </location>
    <ligand>
        <name>4-amino-2-methyl-5-(diphosphooxymethyl)pyrimidine</name>
        <dbReference type="ChEBI" id="CHEBI:57841"/>
    </ligand>
</feature>
<dbReference type="InterPro" id="IPR036206">
    <property type="entry name" value="ThiamineP_synth_sf"/>
</dbReference>
<keyword evidence="7 13" id="KW-0460">Magnesium</keyword>
<evidence type="ECO:0000256" key="11">
    <source>
        <dbReference type="ARBA" id="ARBA00047851"/>
    </source>
</evidence>
<feature type="binding site" evidence="13">
    <location>
        <position position="376"/>
    </location>
    <ligand>
        <name>Mg(2+)</name>
        <dbReference type="ChEBI" id="CHEBI:18420"/>
    </ligand>
</feature>
<evidence type="ECO:0000256" key="10">
    <source>
        <dbReference type="ARBA" id="ARBA00047334"/>
    </source>
</evidence>
<dbReference type="SUPFAM" id="SSF51391">
    <property type="entry name" value="Thiamin phosphate synthase"/>
    <property type="match status" value="1"/>
</dbReference>
<dbReference type="PANTHER" id="PTHR20858:SF17">
    <property type="entry name" value="HYDROXYMETHYLPYRIMIDINE_PHOSPHOMETHYLPYRIMIDINE KINASE THI20-RELATED"/>
    <property type="match status" value="1"/>
</dbReference>
<dbReference type="FunFam" id="3.20.20.70:FF:000064">
    <property type="entry name" value="Thiamine-phosphate synthase"/>
    <property type="match status" value="1"/>
</dbReference>
<feature type="binding site" evidence="13">
    <location>
        <begin position="421"/>
        <end position="423"/>
    </location>
    <ligand>
        <name>2-[(2R,5Z)-2-carboxy-4-methylthiazol-5(2H)-ylidene]ethyl phosphate</name>
        <dbReference type="ChEBI" id="CHEBI:62899"/>
    </ligand>
</feature>
<keyword evidence="9" id="KW-0511">Multifunctional enzyme</keyword>
<dbReference type="InterPro" id="IPR022998">
    <property type="entry name" value="ThiamineP_synth_TenI"/>
</dbReference>
<dbReference type="InterPro" id="IPR034291">
    <property type="entry name" value="TMP_synthase"/>
</dbReference>
<dbReference type="UniPathway" id="UPA00060">
    <property type="reaction ID" value="UER00138"/>
</dbReference>
<feature type="binding site" evidence="13">
    <location>
        <position position="424"/>
    </location>
    <ligand>
        <name>4-amino-2-methyl-5-(diphosphooxymethyl)pyrimidine</name>
        <dbReference type="ChEBI" id="CHEBI:57841"/>
    </ligand>
</feature>
<keyword evidence="17" id="KW-1185">Reference proteome</keyword>
<dbReference type="CDD" id="cd01169">
    <property type="entry name" value="HMPP_kinase"/>
    <property type="match status" value="1"/>
</dbReference>
<feature type="domain" description="Thiamine phosphate synthase/TenI" evidence="14">
    <location>
        <begin position="307"/>
        <end position="476"/>
    </location>
</feature>
<dbReference type="InterPro" id="IPR004399">
    <property type="entry name" value="HMP/HMP-P_kinase_dom"/>
</dbReference>
<evidence type="ECO:0000256" key="1">
    <source>
        <dbReference type="ARBA" id="ARBA00005165"/>
    </source>
</evidence>